<gene>
    <name evidence="5" type="primary">LOC107226876</name>
</gene>
<dbReference type="InterPro" id="IPR025286">
    <property type="entry name" value="MOFRL_assoc_dom"/>
</dbReference>
<comment type="similarity">
    <text evidence="1">Belongs to the glycerate kinase type-2 family.</text>
</comment>
<dbReference type="RefSeq" id="XP_015523329.2">
    <property type="nucleotide sequence ID" value="XM_015667843.2"/>
</dbReference>
<dbReference type="PANTHER" id="PTHR12227:SF0">
    <property type="entry name" value="GLYCERATE KINASE"/>
    <property type="match status" value="1"/>
</dbReference>
<dbReference type="AlphaFoldDB" id="A0A6J0CAS3"/>
<evidence type="ECO:0000313" key="4">
    <source>
        <dbReference type="Proteomes" id="UP000829291"/>
    </source>
</evidence>
<reference evidence="5" key="1">
    <citation type="submission" date="2025-08" db="UniProtKB">
        <authorList>
            <consortium name="RefSeq"/>
        </authorList>
    </citation>
    <scope>IDENTIFICATION</scope>
    <source>
        <tissue evidence="5">Thorax and Abdomen</tissue>
    </source>
</reference>
<evidence type="ECO:0000259" key="3">
    <source>
        <dbReference type="Pfam" id="PF13660"/>
    </source>
</evidence>
<dbReference type="KEGG" id="nlo:107226876"/>
<sequence>MSVSSVFRNNLLKLKNSKINFIFNMSTKVRTPLEKMRKDMREIFLSGVQAVLPRMLIENQIKLSDNNLFVADQMFRISSNVYLIGFGKAVMNMVPGIEKVLGNRLKKGIISVPKGSKETIWKVQDFTNFPNIGGPVEYREGAKDNQPDAESLSTTDDIMDLVEGLKENDTLIVLISGGGSALLCMPRPQLELKEKQEFCKKLQQAGADIKELNIVRKKLSMIKGGGLARIAYPASVISLILSDIVGDPIAEIASGPTVYSPKSPEEVISILKKYELFDDLNWNIKSVLTSKDVDDKFLLDKNDEFRHVKNIIIGNNSIAVEAAKSQALKKGFSPILLRSDIEGNVSDVSSAYVRVVSLMCMVLDKSLDREKFFDIIKKDPILALSAEKVDEIYNIIEEATGKGIMLIGGGEPTVIVQGSGVGGRNQELALRFALDWLENVQESPRLSKYDVIMLSGGTDGQDGPTDAAGAFGYPAIGPIVHDLRNKLRVQLHQAMVERMNEQKAETQVMAGVKIRYHSSTENQTKNDELTNDKCDALALKLGALEKLIPENVIENNDSYNFYTNFKKGKDLLKTGLTGTNVMDLHIICITKQECGCRLDFEIESKCPDPLEEHNLESLVGVDGFERCRIVANSAKDTKLLNLKVLDPNLAESCCTKSNKE</sequence>
<evidence type="ECO:0000259" key="2">
    <source>
        <dbReference type="Pfam" id="PF05161"/>
    </source>
</evidence>
<dbReference type="GO" id="GO:0008887">
    <property type="term" value="F:glycerate kinase activity"/>
    <property type="evidence" value="ECO:0007669"/>
    <property type="project" value="UniProtKB-EC"/>
</dbReference>
<dbReference type="InParanoid" id="A0A6J0CAS3"/>
<dbReference type="InterPro" id="IPR039760">
    <property type="entry name" value="MOFRL_protein"/>
</dbReference>
<dbReference type="Gene3D" id="3.40.1480.10">
    <property type="entry name" value="MOFRL domain"/>
    <property type="match status" value="2"/>
</dbReference>
<organism evidence="5">
    <name type="scientific">Neodiprion lecontei</name>
    <name type="common">Redheaded pine sawfly</name>
    <dbReference type="NCBI Taxonomy" id="441921"/>
    <lineage>
        <taxon>Eukaryota</taxon>
        <taxon>Metazoa</taxon>
        <taxon>Ecdysozoa</taxon>
        <taxon>Arthropoda</taxon>
        <taxon>Hexapoda</taxon>
        <taxon>Insecta</taxon>
        <taxon>Pterygota</taxon>
        <taxon>Neoptera</taxon>
        <taxon>Endopterygota</taxon>
        <taxon>Hymenoptera</taxon>
        <taxon>Tenthredinoidea</taxon>
        <taxon>Diprionidae</taxon>
        <taxon>Diprioninae</taxon>
        <taxon>Neodiprion</taxon>
    </lineage>
</organism>
<dbReference type="SUPFAM" id="SSF82544">
    <property type="entry name" value="GckA/TtuD-like"/>
    <property type="match status" value="2"/>
</dbReference>
<dbReference type="Proteomes" id="UP000829291">
    <property type="component" value="Chromosome 6"/>
</dbReference>
<evidence type="ECO:0000313" key="5">
    <source>
        <dbReference type="RefSeq" id="XP_015523329.2"/>
    </source>
</evidence>
<dbReference type="InterPro" id="IPR038614">
    <property type="entry name" value="GK_N_sf"/>
</dbReference>
<name>A0A6J0CAS3_NEOLC</name>
<dbReference type="InterPro" id="IPR037035">
    <property type="entry name" value="GK-like_C_sf"/>
</dbReference>
<dbReference type="GO" id="GO:0005737">
    <property type="term" value="C:cytoplasm"/>
    <property type="evidence" value="ECO:0007669"/>
    <property type="project" value="TreeGrafter"/>
</dbReference>
<feature type="domain" description="MOFRL" evidence="2">
    <location>
        <begin position="405"/>
        <end position="475"/>
    </location>
</feature>
<dbReference type="FunCoup" id="A0A6J0CAS3">
    <property type="interactions" value="223"/>
</dbReference>
<accession>A0A6J0CAS3</accession>
<dbReference type="PANTHER" id="PTHR12227">
    <property type="entry name" value="GLYCERATE KINASE"/>
    <property type="match status" value="1"/>
</dbReference>
<dbReference type="InterPro" id="IPR007835">
    <property type="entry name" value="MOFRL"/>
</dbReference>
<dbReference type="GeneID" id="107226876"/>
<proteinExistence type="inferred from homology"/>
<dbReference type="Gene3D" id="3.40.50.10180">
    <property type="entry name" value="Glycerate kinase, MOFRL-like N-terminal domain"/>
    <property type="match status" value="1"/>
</dbReference>
<dbReference type="OrthoDB" id="44918at2759"/>
<evidence type="ECO:0000256" key="1">
    <source>
        <dbReference type="ARBA" id="ARBA00005393"/>
    </source>
</evidence>
<feature type="domain" description="MOFRL-associated" evidence="3">
    <location>
        <begin position="40"/>
        <end position="288"/>
    </location>
</feature>
<protein>
    <submittedName>
        <fullName evidence="5">Glycerate kinase-like isoform X1</fullName>
    </submittedName>
</protein>
<dbReference type="Pfam" id="PF13660">
    <property type="entry name" value="DUF4147"/>
    <property type="match status" value="1"/>
</dbReference>
<dbReference type="GO" id="GO:0005524">
    <property type="term" value="F:ATP binding"/>
    <property type="evidence" value="ECO:0007669"/>
    <property type="project" value="UniProtKB-KW"/>
</dbReference>
<dbReference type="Pfam" id="PF05161">
    <property type="entry name" value="MOFRL"/>
    <property type="match status" value="1"/>
</dbReference>
<keyword evidence="4" id="KW-1185">Reference proteome</keyword>